<dbReference type="Pfam" id="PF17957">
    <property type="entry name" value="Big_7"/>
    <property type="match status" value="1"/>
</dbReference>
<keyword evidence="7" id="KW-1185">Reference proteome</keyword>
<dbReference type="Gene3D" id="2.60.40.650">
    <property type="match status" value="1"/>
</dbReference>
<gene>
    <name evidence="6" type="ORF">CVS29_15960</name>
</gene>
<dbReference type="InterPro" id="IPR014756">
    <property type="entry name" value="Ig_E-set"/>
</dbReference>
<feature type="domain" description="SbsA Ig-like" evidence="3">
    <location>
        <begin position="1310"/>
        <end position="1405"/>
    </location>
</feature>
<reference evidence="6 7" key="1">
    <citation type="submission" date="2018-05" db="EMBL/GenBank/DDBJ databases">
        <title>Genetic diversity of glacier-inhabiting Cryobacterium bacteria in China and description of Cryobacterium mengkeensis sp. nov. and Arthrobacter glacialis sp. nov.</title>
        <authorList>
            <person name="Liu Q."/>
            <person name="Xin Y.-H."/>
        </authorList>
    </citation>
    <scope>NUCLEOTIDE SEQUENCE [LARGE SCALE GENOMIC DNA]</scope>
    <source>
        <strain evidence="6 7">GP3</strain>
    </source>
</reference>
<feature type="domain" description="DUF4082" evidence="4">
    <location>
        <begin position="898"/>
        <end position="1035"/>
    </location>
</feature>
<dbReference type="InterPro" id="IPR014755">
    <property type="entry name" value="Cu-Rt/internalin_Ig-like"/>
</dbReference>
<feature type="domain" description="N,N-dimethylformamidase beta subunit-like C-terminal" evidence="5">
    <location>
        <begin position="87"/>
        <end position="481"/>
    </location>
</feature>
<feature type="signal peptide" evidence="2">
    <location>
        <begin position="1"/>
        <end position="21"/>
    </location>
</feature>
<accession>A0A2V3DPL9</accession>
<organism evidence="6 7">
    <name type="scientific">Arthrobacter psychrochitiniphilus</name>
    <dbReference type="NCBI Taxonomy" id="291045"/>
    <lineage>
        <taxon>Bacteria</taxon>
        <taxon>Bacillati</taxon>
        <taxon>Actinomycetota</taxon>
        <taxon>Actinomycetes</taxon>
        <taxon>Micrococcales</taxon>
        <taxon>Micrococcaceae</taxon>
        <taxon>Arthrobacter</taxon>
    </lineage>
</organism>
<protein>
    <recommendedName>
        <fullName evidence="8">DUF4082 domain-containing protein</fullName>
    </recommendedName>
</protein>
<evidence type="ECO:0000259" key="5">
    <source>
        <dbReference type="Pfam" id="PF20254"/>
    </source>
</evidence>
<evidence type="ECO:0000256" key="2">
    <source>
        <dbReference type="SAM" id="SignalP"/>
    </source>
</evidence>
<evidence type="ECO:0000256" key="1">
    <source>
        <dbReference type="ARBA" id="ARBA00022729"/>
    </source>
</evidence>
<feature type="domain" description="DUF4082" evidence="4">
    <location>
        <begin position="1420"/>
        <end position="1561"/>
    </location>
</feature>
<dbReference type="SUPFAM" id="SSF81296">
    <property type="entry name" value="E set domains"/>
    <property type="match status" value="1"/>
</dbReference>
<dbReference type="EMBL" id="QHLZ01000013">
    <property type="protein sequence ID" value="PXA64296.1"/>
    <property type="molecule type" value="Genomic_DNA"/>
</dbReference>
<comment type="caution">
    <text evidence="6">The sequence shown here is derived from an EMBL/GenBank/DDBJ whole genome shotgun (WGS) entry which is preliminary data.</text>
</comment>
<dbReference type="Pfam" id="PF20254">
    <property type="entry name" value="DMFA2_C"/>
    <property type="match status" value="1"/>
</dbReference>
<dbReference type="InterPro" id="IPR046540">
    <property type="entry name" value="DMFA2_C"/>
</dbReference>
<proteinExistence type="predicted"/>
<evidence type="ECO:0000259" key="3">
    <source>
        <dbReference type="Pfam" id="PF13205"/>
    </source>
</evidence>
<feature type="domain" description="SbsA Ig-like" evidence="3">
    <location>
        <begin position="1045"/>
        <end position="1142"/>
    </location>
</feature>
<dbReference type="Pfam" id="PF13313">
    <property type="entry name" value="DUF4082"/>
    <property type="match status" value="4"/>
</dbReference>
<evidence type="ECO:0000259" key="4">
    <source>
        <dbReference type="Pfam" id="PF13313"/>
    </source>
</evidence>
<feature type="domain" description="DUF4082" evidence="4">
    <location>
        <begin position="628"/>
        <end position="772"/>
    </location>
</feature>
<dbReference type="Pfam" id="PF13205">
    <property type="entry name" value="Big_5"/>
    <property type="match status" value="3"/>
</dbReference>
<feature type="domain" description="SbsA Ig-like" evidence="3">
    <location>
        <begin position="780"/>
        <end position="879"/>
    </location>
</feature>
<dbReference type="OrthoDB" id="505641at2"/>
<sequence>MAIIAATALAFSGLVSGVVAAASAAESCGPGSNLISCENSKPGTDPQVWDINGAGDDSIQGFSTDISVNVGSSIGFKIKTDAKAYSIDIYRTGFYGGLGARKIDSIIPSAPLPQIQPQCLSDVSTQLYDCGTWGLSATWNVPSTAVSGVYVALLTRKDDGGRSHIVFVVRNDASHADVVFQTSDPTWQAYNTYGGADFYQGADIGRAFKISYNRPVVTRGDVDGRDFYFASEYAMVRYLEQNGYDVAYQSGVDTDRYGSLLSNHKVFLSVGHDEYWSGAQRSNIEAAANAGLNLQFLSGNDDYWRTRYEPSTTDNSNYRTITSYKETWSNSKIDPSNQWTGTWRDPRFASPANGGGIPENALSGTIYMSNYTDLPVTVSAAEGKTRLWRNTSLTQLAPGTQAALAPHTVGYESNEDIDNGFRPQGLIRLSTTVGPTPQYLMDYGNLVQPGTTTHNITLYKNSAGALIFSAGSVQWSWGLDATHDGDGARADVRMRQAQLNLLADMGAQPATRDPALNAASKSTDTTPAVAVITSPTNGTAIANGAKVTVTGTASDTGGVVAGVELSSDGGISWHPATGTTNWSYSYIQHGVGTVALMARAIDDSANYPGTPTQINLQVGGPYSALGQTVPATVDSGDNGSLMLGMRVTPNQNGFISGVRFYKSEANTGTHTGYLWSSSGAQLATATFTAESGSGWQRATFVSPVQVLAGQSYVVSYLAPKGRYSYQSGFWDYRGTTAAPLSIAGGFGSPAAGVYNTSGEFPTDSYEGSNYFVDAVFESTDNSPLSATAQQPANGASSVPVTTAVSAVLSKDVNAASVNISLKTSAGASVTGTTGYNPATRIALFTPATALAQNASYTATISASSNGMPVSVGKTWQFKTVLPDATAGNCPCSMYQDSSTPAVLAIADGVPLALGVKFSPTAKGTIDGIKFYKGPGNTGTHTGTLYGSNGAVLATVTFTAESTTGWQSATFASPVPVTAGTEYIAAYTNPEGTYSATPGAYADDSNSGPLHVPSGQGRFSYTSDFPTNSSSSSYLVDVVFNPVFTPLSAGNQQPIAGAGSVPVDTTLSTVLSKAVTANTVAIALKTAAGVSVAGTTSYDPGSRRATFTPSAALSNATSYTATLSATATTGENVAEGASWTITTANADTAVGACPCSLYQDSATPAVLSIADGTPLSLGVRFSPSTNGKITAIKFYKGPGNSGTHQGTLYSLAGAVLGSGTFSGENSAGWQTLTLASPVPVSAGAEYIAAYTNPVGTYSASPGGYGNDVSVGPLHVSAGQGRYSYTSDFPGKTSSSSYLVDVSFEPVATILPLQLLSTVPVSGALDQPVTSALSATFSSPPAAGYSVTVLAGTSPVAGTVTASNSGKTLNFTPAAALPPDSAITVSLDNLVSAQGAALAATSWTFRTVAANSTSSSLFGSLTPDVLSNTDDSSAIELGVSFTPATAGSVTAIRFFKGIGNNGAHTGSLWDSVGNRLATANFTNETTSGWQTAVLATPVSLTAGGSYTVSYYAPNGAYSSTGAFFATAFTQGPLSVSAGSNGLYMYGSGGAMPVNSWNATNYFVDVVFSVPH</sequence>
<evidence type="ECO:0000313" key="6">
    <source>
        <dbReference type="EMBL" id="PXA64296.1"/>
    </source>
</evidence>
<keyword evidence="1 2" id="KW-0732">Signal</keyword>
<evidence type="ECO:0000313" key="7">
    <source>
        <dbReference type="Proteomes" id="UP000246303"/>
    </source>
</evidence>
<evidence type="ECO:0008006" key="8">
    <source>
        <dbReference type="Google" id="ProtNLM"/>
    </source>
</evidence>
<dbReference type="InterPro" id="IPR025141">
    <property type="entry name" value="DUF4082"/>
</dbReference>
<dbReference type="Gene3D" id="2.60.40.1220">
    <property type="match status" value="1"/>
</dbReference>
<dbReference type="Gene3D" id="2.60.40.3710">
    <property type="match status" value="1"/>
</dbReference>
<name>A0A2V3DPL9_9MICC</name>
<dbReference type="Proteomes" id="UP000246303">
    <property type="component" value="Unassembled WGS sequence"/>
</dbReference>
<feature type="domain" description="DUF4082" evidence="4">
    <location>
        <begin position="1161"/>
        <end position="1298"/>
    </location>
</feature>
<dbReference type="InterPro" id="IPR032812">
    <property type="entry name" value="SbsA_Ig"/>
</dbReference>
<feature type="chain" id="PRO_5038993507" description="DUF4082 domain-containing protein" evidence="2">
    <location>
        <begin position="22"/>
        <end position="1569"/>
    </location>
</feature>